<evidence type="ECO:0000256" key="9">
    <source>
        <dbReference type="ARBA" id="ARBA00022490"/>
    </source>
</evidence>
<dbReference type="GO" id="GO:0005737">
    <property type="term" value="C:cytoplasm"/>
    <property type="evidence" value="ECO:0007669"/>
    <property type="project" value="UniProtKB-SubCell"/>
</dbReference>
<dbReference type="EMBL" id="OU895877">
    <property type="protein sequence ID" value="CAG9800927.1"/>
    <property type="molecule type" value="Genomic_DNA"/>
</dbReference>
<dbReference type="EC" id="2.4.2.7" evidence="7"/>
<evidence type="ECO:0000256" key="3">
    <source>
        <dbReference type="ARBA" id="ARBA00004496"/>
    </source>
</evidence>
<evidence type="ECO:0000256" key="12">
    <source>
        <dbReference type="ARBA" id="ARBA00022726"/>
    </source>
</evidence>
<dbReference type="GO" id="GO:0006168">
    <property type="term" value="P:adenine salvage"/>
    <property type="evidence" value="ECO:0007669"/>
    <property type="project" value="InterPro"/>
</dbReference>
<organism evidence="14 15">
    <name type="scientific">Chironomus riparius</name>
    <dbReference type="NCBI Taxonomy" id="315576"/>
    <lineage>
        <taxon>Eukaryota</taxon>
        <taxon>Metazoa</taxon>
        <taxon>Ecdysozoa</taxon>
        <taxon>Arthropoda</taxon>
        <taxon>Hexapoda</taxon>
        <taxon>Insecta</taxon>
        <taxon>Pterygota</taxon>
        <taxon>Neoptera</taxon>
        <taxon>Endopterygota</taxon>
        <taxon>Diptera</taxon>
        <taxon>Nematocera</taxon>
        <taxon>Chironomoidea</taxon>
        <taxon>Chironomidae</taxon>
        <taxon>Chironominae</taxon>
        <taxon>Chironomus</taxon>
    </lineage>
</organism>
<comment type="similarity">
    <text evidence="5">Belongs to the purine/pyrimidine phosphoribosyltransferase family.</text>
</comment>
<evidence type="ECO:0000256" key="4">
    <source>
        <dbReference type="ARBA" id="ARBA00004659"/>
    </source>
</evidence>
<dbReference type="SUPFAM" id="SSF53271">
    <property type="entry name" value="PRTase-like"/>
    <property type="match status" value="1"/>
</dbReference>
<comment type="subunit">
    <text evidence="6">Homodimer.</text>
</comment>
<keyword evidence="10" id="KW-0328">Glycosyltransferase</keyword>
<dbReference type="InterPro" id="IPR005764">
    <property type="entry name" value="Ade_phspho_trans"/>
</dbReference>
<dbReference type="HAMAP" id="MF_00004">
    <property type="entry name" value="Aden_phosphoribosyltr"/>
    <property type="match status" value="1"/>
</dbReference>
<evidence type="ECO:0000256" key="8">
    <source>
        <dbReference type="ARBA" id="ARBA00017366"/>
    </source>
</evidence>
<dbReference type="CDD" id="cd06223">
    <property type="entry name" value="PRTases_typeI"/>
    <property type="match status" value="1"/>
</dbReference>
<dbReference type="PANTHER" id="PTHR32315">
    <property type="entry name" value="ADENINE PHOSPHORIBOSYLTRANSFERASE"/>
    <property type="match status" value="1"/>
</dbReference>
<evidence type="ECO:0000313" key="14">
    <source>
        <dbReference type="EMBL" id="CAG9800927.1"/>
    </source>
</evidence>
<comment type="catalytic activity">
    <reaction evidence="1">
        <text>AMP + diphosphate = 5-phospho-alpha-D-ribose 1-diphosphate + adenine</text>
        <dbReference type="Rhea" id="RHEA:16609"/>
        <dbReference type="ChEBI" id="CHEBI:16708"/>
        <dbReference type="ChEBI" id="CHEBI:33019"/>
        <dbReference type="ChEBI" id="CHEBI:58017"/>
        <dbReference type="ChEBI" id="CHEBI:456215"/>
        <dbReference type="EC" id="2.4.2.7"/>
    </reaction>
</comment>
<dbReference type="InterPro" id="IPR029057">
    <property type="entry name" value="PRTase-like"/>
</dbReference>
<dbReference type="Proteomes" id="UP001153620">
    <property type="component" value="Chromosome 1"/>
</dbReference>
<dbReference type="GO" id="GO:0016208">
    <property type="term" value="F:AMP binding"/>
    <property type="evidence" value="ECO:0007669"/>
    <property type="project" value="TreeGrafter"/>
</dbReference>
<dbReference type="GO" id="GO:0002055">
    <property type="term" value="F:adenine binding"/>
    <property type="evidence" value="ECO:0007669"/>
    <property type="project" value="TreeGrafter"/>
</dbReference>
<dbReference type="InterPro" id="IPR000836">
    <property type="entry name" value="PRTase_dom"/>
</dbReference>
<dbReference type="GO" id="GO:0006166">
    <property type="term" value="P:purine ribonucleoside salvage"/>
    <property type="evidence" value="ECO:0007669"/>
    <property type="project" value="UniProtKB-KW"/>
</dbReference>
<dbReference type="Gene3D" id="3.40.50.2020">
    <property type="match status" value="1"/>
</dbReference>
<evidence type="ECO:0000256" key="7">
    <source>
        <dbReference type="ARBA" id="ARBA00011893"/>
    </source>
</evidence>
<evidence type="ECO:0000256" key="1">
    <source>
        <dbReference type="ARBA" id="ARBA00000868"/>
    </source>
</evidence>
<protein>
    <recommendedName>
        <fullName evidence="8">Adenine phosphoribosyltransferase</fullName>
        <ecNumber evidence="7">2.4.2.7</ecNumber>
    </recommendedName>
</protein>
<keyword evidence="12" id="KW-0660">Purine salvage</keyword>
<keyword evidence="9" id="KW-0963">Cytoplasm</keyword>
<dbReference type="InterPro" id="IPR050054">
    <property type="entry name" value="UPRTase/APRTase"/>
</dbReference>
<comment type="subcellular location">
    <subcellularLocation>
        <location evidence="3">Cytoplasm</location>
    </subcellularLocation>
</comment>
<dbReference type="NCBIfam" id="NF002636">
    <property type="entry name" value="PRK02304.1-5"/>
    <property type="match status" value="1"/>
</dbReference>
<dbReference type="Pfam" id="PF00156">
    <property type="entry name" value="Pribosyltran"/>
    <property type="match status" value="1"/>
</dbReference>
<dbReference type="AlphaFoldDB" id="A0A9N9RPW5"/>
<comment type="function">
    <text evidence="2">Catalyzes a salvage reaction resulting in the formation of AMP, that is energically less costly than de novo synthesis.</text>
</comment>
<accession>A0A9N9RPW5</accession>
<reference evidence="14" key="2">
    <citation type="submission" date="2022-10" db="EMBL/GenBank/DDBJ databases">
        <authorList>
            <consortium name="ENA_rothamsted_submissions"/>
            <consortium name="culmorum"/>
            <person name="King R."/>
        </authorList>
    </citation>
    <scope>NUCLEOTIDE SEQUENCE</scope>
</reference>
<reference evidence="14" key="1">
    <citation type="submission" date="2022-01" db="EMBL/GenBank/DDBJ databases">
        <authorList>
            <person name="King R."/>
        </authorList>
    </citation>
    <scope>NUCLEOTIDE SEQUENCE</scope>
</reference>
<keyword evidence="11" id="KW-0808">Transferase</keyword>
<dbReference type="GO" id="GO:0044209">
    <property type="term" value="P:AMP salvage"/>
    <property type="evidence" value="ECO:0007669"/>
    <property type="project" value="TreeGrafter"/>
</dbReference>
<evidence type="ECO:0000256" key="11">
    <source>
        <dbReference type="ARBA" id="ARBA00022679"/>
    </source>
</evidence>
<evidence type="ECO:0000256" key="10">
    <source>
        <dbReference type="ARBA" id="ARBA00022676"/>
    </source>
</evidence>
<evidence type="ECO:0000259" key="13">
    <source>
        <dbReference type="Pfam" id="PF00156"/>
    </source>
</evidence>
<dbReference type="GO" id="GO:0003999">
    <property type="term" value="F:adenine phosphoribosyltransferase activity"/>
    <property type="evidence" value="ECO:0007669"/>
    <property type="project" value="UniProtKB-EC"/>
</dbReference>
<proteinExistence type="inferred from homology"/>
<sequence>MTFDSADQERLDLLKSKIGEYPNFPRDGILFKDIFTAFRDGKVCVATKHLMLNYIRKNHPSVEVVVGLDARGFLFSFMIASELEIGCVPVRKKGKLPGETTKVEYALEYGTDVFELQTDSIKAGQKVIIVDDLLATGGSLKAATELVRKAGGVVQECIVVLELQGLNGRKNLDVPVFSFIQYDDE</sequence>
<comment type="pathway">
    <text evidence="4">Purine metabolism; AMP biosynthesis via salvage pathway; AMP from adenine: step 1/1.</text>
</comment>
<dbReference type="NCBIfam" id="TIGR01090">
    <property type="entry name" value="apt"/>
    <property type="match status" value="1"/>
</dbReference>
<evidence type="ECO:0000256" key="2">
    <source>
        <dbReference type="ARBA" id="ARBA00003968"/>
    </source>
</evidence>
<feature type="domain" description="Phosphoribosyltransferase" evidence="13">
    <location>
        <begin position="48"/>
        <end position="161"/>
    </location>
</feature>
<name>A0A9N9RPW5_9DIPT</name>
<dbReference type="PANTHER" id="PTHR32315:SF3">
    <property type="entry name" value="ADENINE PHOSPHORIBOSYLTRANSFERASE"/>
    <property type="match status" value="1"/>
</dbReference>
<evidence type="ECO:0000256" key="6">
    <source>
        <dbReference type="ARBA" id="ARBA00011738"/>
    </source>
</evidence>
<keyword evidence="15" id="KW-1185">Reference proteome</keyword>
<dbReference type="FunFam" id="3.40.50.2020:FF:000021">
    <property type="entry name" value="Adenine phosphoribosyltransferase"/>
    <property type="match status" value="1"/>
</dbReference>
<evidence type="ECO:0000313" key="15">
    <source>
        <dbReference type="Proteomes" id="UP001153620"/>
    </source>
</evidence>
<gene>
    <name evidence="14" type="ORF">CHIRRI_LOCUS3864</name>
</gene>
<evidence type="ECO:0000256" key="5">
    <source>
        <dbReference type="ARBA" id="ARBA00008391"/>
    </source>
</evidence>
<dbReference type="OrthoDB" id="363185at2759"/>